<dbReference type="PANTHER" id="PTHR21599">
    <property type="entry name" value="GLYCERATE KINASE"/>
    <property type="match status" value="1"/>
</dbReference>
<dbReference type="EMBL" id="LR134363">
    <property type="protein sequence ID" value="VEG75419.1"/>
    <property type="molecule type" value="Genomic_DNA"/>
</dbReference>
<gene>
    <name evidence="4" type="ORF">NCTC11923_02087</name>
</gene>
<evidence type="ECO:0000256" key="2">
    <source>
        <dbReference type="ARBA" id="ARBA00022679"/>
    </source>
</evidence>
<organism evidence="4 5">
    <name type="scientific">Actinomyces slackii</name>
    <dbReference type="NCBI Taxonomy" id="52774"/>
    <lineage>
        <taxon>Bacteria</taxon>
        <taxon>Bacillati</taxon>
        <taxon>Actinomycetota</taxon>
        <taxon>Actinomycetes</taxon>
        <taxon>Actinomycetales</taxon>
        <taxon>Actinomycetaceae</taxon>
        <taxon>Actinomyces</taxon>
    </lineage>
</organism>
<proteinExistence type="inferred from homology"/>
<dbReference type="Gene3D" id="3.40.50.10350">
    <property type="entry name" value="Glycerate kinase, domain 1"/>
    <property type="match status" value="1"/>
</dbReference>
<dbReference type="Gene3D" id="3.90.1510.10">
    <property type="entry name" value="Glycerate kinase, domain 2"/>
    <property type="match status" value="2"/>
</dbReference>
<keyword evidence="5" id="KW-1185">Reference proteome</keyword>
<evidence type="ECO:0000256" key="3">
    <source>
        <dbReference type="ARBA" id="ARBA00022777"/>
    </source>
</evidence>
<protein>
    <submittedName>
        <fullName evidence="4">Glycerate kinase I</fullName>
    </submittedName>
</protein>
<accession>A0A3S5EMB2</accession>
<dbReference type="PANTHER" id="PTHR21599:SF0">
    <property type="entry name" value="GLYCERATE KINASE"/>
    <property type="match status" value="1"/>
</dbReference>
<dbReference type="InterPro" id="IPR036129">
    <property type="entry name" value="Glycerate_kinase_sf"/>
</dbReference>
<dbReference type="RefSeq" id="WP_026427560.1">
    <property type="nucleotide sequence ID" value="NZ_CBCRWE010000016.1"/>
</dbReference>
<dbReference type="Pfam" id="PF02595">
    <property type="entry name" value="Gly_kinase"/>
    <property type="match status" value="2"/>
</dbReference>
<comment type="similarity">
    <text evidence="1">Belongs to the glycerate kinase type-1 family.</text>
</comment>
<dbReference type="InterPro" id="IPR004381">
    <property type="entry name" value="Glycerate_kinase"/>
</dbReference>
<dbReference type="InterPro" id="IPR018197">
    <property type="entry name" value="Glycerate_kinase_RE-like"/>
</dbReference>
<dbReference type="Proteomes" id="UP000276899">
    <property type="component" value="Chromosome"/>
</dbReference>
<dbReference type="GO" id="GO:0031388">
    <property type="term" value="P:organic acid phosphorylation"/>
    <property type="evidence" value="ECO:0007669"/>
    <property type="project" value="InterPro"/>
</dbReference>
<evidence type="ECO:0000256" key="1">
    <source>
        <dbReference type="ARBA" id="ARBA00006284"/>
    </source>
</evidence>
<keyword evidence="2" id="KW-0808">Transferase</keyword>
<name>A0A3S5EMB2_9ACTO</name>
<reference evidence="4 5" key="1">
    <citation type="submission" date="2018-12" db="EMBL/GenBank/DDBJ databases">
        <authorList>
            <consortium name="Pathogen Informatics"/>
        </authorList>
    </citation>
    <scope>NUCLEOTIDE SEQUENCE [LARGE SCALE GENOMIC DNA]</scope>
    <source>
        <strain evidence="4 5">NCTC11923</strain>
    </source>
</reference>
<dbReference type="InterPro" id="IPR018193">
    <property type="entry name" value="Glyc_kinase_flavodox-like_fold"/>
</dbReference>
<dbReference type="SUPFAM" id="SSF110738">
    <property type="entry name" value="Glycerate kinase I"/>
    <property type="match status" value="1"/>
</dbReference>
<dbReference type="KEGG" id="asla:NCTC11923_02087"/>
<dbReference type="STRING" id="1278298.GCA_000428685_00520"/>
<evidence type="ECO:0000313" key="5">
    <source>
        <dbReference type="Proteomes" id="UP000276899"/>
    </source>
</evidence>
<keyword evidence="3 4" id="KW-0418">Kinase</keyword>
<sequence>MKVLLAVGAMRPEPAGVALVGPRHGLPAPRVARALATGWGSARGGDALRALPLADGGPGSAQCLPDSLVLGREALQAPGPLGQVREVDLLQLAPRAEDDRSGAGRTWFLDAARLMALPTDPLQAAREARQGSSAGLGEVVAQALARTQPADTLVVGLSRSALHDGGAGAIEALGGLRAARQLLHGRSLGLALADDLPLGGLGGAGAALASVSGIAPEEAQELDRAACARGGELLDRARRSAPRSLPVVGGGQPERITVTTWGTGACGGGALALRALGAWAAPGARVMASLTGLAQAVKGQDLVVTAHGEVYDIVADSVVALAGQAAGALALPAVLVAGRSSLPRGEMAAAGISAVYSLEQPHAGDAEWDAGGPGAIAERLTGLGARLARSWSR</sequence>
<dbReference type="GO" id="GO:0008887">
    <property type="term" value="F:glycerate kinase activity"/>
    <property type="evidence" value="ECO:0007669"/>
    <property type="project" value="InterPro"/>
</dbReference>
<evidence type="ECO:0000313" key="4">
    <source>
        <dbReference type="EMBL" id="VEG75419.1"/>
    </source>
</evidence>
<dbReference type="AlphaFoldDB" id="A0A3S5EMB2"/>